<feature type="transmembrane region" description="Helical" evidence="7">
    <location>
        <begin position="115"/>
        <end position="132"/>
    </location>
</feature>
<keyword evidence="3" id="KW-0813">Transport</keyword>
<keyword evidence="10" id="KW-1185">Reference proteome</keyword>
<accession>A0A834XTJ2</accession>
<dbReference type="AlphaFoldDB" id="A0A834XTJ2"/>
<feature type="transmembrane region" description="Helical" evidence="7">
    <location>
        <begin position="141"/>
        <end position="160"/>
    </location>
</feature>
<evidence type="ECO:0000256" key="8">
    <source>
        <dbReference type="SAM" id="SignalP"/>
    </source>
</evidence>
<keyword evidence="8" id="KW-0732">Signal</keyword>
<feature type="signal peptide" evidence="8">
    <location>
        <begin position="1"/>
        <end position="18"/>
    </location>
</feature>
<dbReference type="SUPFAM" id="SSF103481">
    <property type="entry name" value="Multidrug resistance efflux transporter EmrE"/>
    <property type="match status" value="1"/>
</dbReference>
<gene>
    <name evidence="9" type="ORF">HCN44_000346</name>
</gene>
<dbReference type="Proteomes" id="UP000639338">
    <property type="component" value="Unassembled WGS sequence"/>
</dbReference>
<keyword evidence="3" id="KW-0762">Sugar transport</keyword>
<feature type="chain" id="PRO_5032622737" description="EamA domain-containing protein" evidence="8">
    <location>
        <begin position="19"/>
        <end position="295"/>
    </location>
</feature>
<evidence type="ECO:0000256" key="1">
    <source>
        <dbReference type="ARBA" id="ARBA00004141"/>
    </source>
</evidence>
<dbReference type="EMBL" id="JACMRX010000004">
    <property type="protein sequence ID" value="KAF7990541.1"/>
    <property type="molecule type" value="Genomic_DNA"/>
</dbReference>
<evidence type="ECO:0000256" key="6">
    <source>
        <dbReference type="ARBA" id="ARBA00023136"/>
    </source>
</evidence>
<keyword evidence="6 7" id="KW-0472">Membrane</keyword>
<name>A0A834XTJ2_APHGI</name>
<keyword evidence="4 7" id="KW-0812">Transmembrane</keyword>
<protein>
    <recommendedName>
        <fullName evidence="11">EamA domain-containing protein</fullName>
    </recommendedName>
</protein>
<evidence type="ECO:0000256" key="2">
    <source>
        <dbReference type="ARBA" id="ARBA00009976"/>
    </source>
</evidence>
<keyword evidence="5 7" id="KW-1133">Transmembrane helix</keyword>
<organism evidence="9 10">
    <name type="scientific">Aphidius gifuensis</name>
    <name type="common">Parasitoid wasp</name>
    <dbReference type="NCBI Taxonomy" id="684658"/>
    <lineage>
        <taxon>Eukaryota</taxon>
        <taxon>Metazoa</taxon>
        <taxon>Ecdysozoa</taxon>
        <taxon>Arthropoda</taxon>
        <taxon>Hexapoda</taxon>
        <taxon>Insecta</taxon>
        <taxon>Pterygota</taxon>
        <taxon>Neoptera</taxon>
        <taxon>Endopterygota</taxon>
        <taxon>Hymenoptera</taxon>
        <taxon>Apocrita</taxon>
        <taxon>Ichneumonoidea</taxon>
        <taxon>Braconidae</taxon>
        <taxon>Aphidiinae</taxon>
        <taxon>Aphidius</taxon>
    </lineage>
</organism>
<dbReference type="OrthoDB" id="29773at2759"/>
<comment type="subcellular location">
    <subcellularLocation>
        <location evidence="1">Membrane</location>
        <topology evidence="1">Multi-pass membrane protein</topology>
    </subcellularLocation>
</comment>
<evidence type="ECO:0000256" key="5">
    <source>
        <dbReference type="ARBA" id="ARBA00022989"/>
    </source>
</evidence>
<comment type="similarity">
    <text evidence="2">Belongs to the nucleotide-sugar transporter family. SLC35A subfamily.</text>
</comment>
<sequence length="295" mass="31795">MAWSSYQKLLALVMLVTGSFNTLSVKYADMQEVVGQDGSIRKFNHPFMQSAFMFIGEMLCLLIFLGDGTVDSHSLTKGSRNFNPLVLLIPACCDLISTSTMYVGLSMTQASSFQMLRGSVIVFTGILSVGFLERKLGGREWTGISLVIVGLLFVGVSDLTTTDKDSPGLNSVVTGDLLIICAQVVTAVQIVVEEKFVSGLEIPPLQAVGWEGVFGFIGIILLMIPLNYIHAGPPFGDNSQGTIEASLDALVQIENSGRLFMAVIGITVSIAFFNYVGLSVTQQMSSTTRMVLDHV</sequence>
<comment type="caution">
    <text evidence="9">The sequence shown here is derived from an EMBL/GenBank/DDBJ whole genome shotgun (WGS) entry which is preliminary data.</text>
</comment>
<dbReference type="InterPro" id="IPR037185">
    <property type="entry name" value="EmrE-like"/>
</dbReference>
<dbReference type="GO" id="GO:0000139">
    <property type="term" value="C:Golgi membrane"/>
    <property type="evidence" value="ECO:0007669"/>
    <property type="project" value="InterPro"/>
</dbReference>
<feature type="transmembrane region" description="Helical" evidence="7">
    <location>
        <begin position="82"/>
        <end position="103"/>
    </location>
</feature>
<evidence type="ECO:0000313" key="10">
    <source>
        <dbReference type="Proteomes" id="UP000639338"/>
    </source>
</evidence>
<proteinExistence type="inferred from homology"/>
<feature type="transmembrane region" description="Helical" evidence="7">
    <location>
        <begin position="213"/>
        <end position="231"/>
    </location>
</feature>
<dbReference type="PANTHER" id="PTHR13146:SF0">
    <property type="entry name" value="SOLUTE CARRIER FAMILY 35 MEMBER F6"/>
    <property type="match status" value="1"/>
</dbReference>
<evidence type="ECO:0000256" key="4">
    <source>
        <dbReference type="ARBA" id="ARBA00022692"/>
    </source>
</evidence>
<dbReference type="GO" id="GO:0015165">
    <property type="term" value="F:pyrimidine nucleotide-sugar transmembrane transporter activity"/>
    <property type="evidence" value="ECO:0007669"/>
    <property type="project" value="InterPro"/>
</dbReference>
<reference evidence="9 10" key="1">
    <citation type="submission" date="2020-08" db="EMBL/GenBank/DDBJ databases">
        <title>Aphidius gifuensis genome sequencing and assembly.</title>
        <authorList>
            <person name="Du Z."/>
        </authorList>
    </citation>
    <scope>NUCLEOTIDE SEQUENCE [LARGE SCALE GENOMIC DNA]</scope>
    <source>
        <strain evidence="9">YNYX2018</strain>
        <tissue evidence="9">Adults</tissue>
    </source>
</reference>
<evidence type="ECO:0008006" key="11">
    <source>
        <dbReference type="Google" id="ProtNLM"/>
    </source>
</evidence>
<feature type="transmembrane region" description="Helical" evidence="7">
    <location>
        <begin position="172"/>
        <end position="192"/>
    </location>
</feature>
<evidence type="ECO:0000313" key="9">
    <source>
        <dbReference type="EMBL" id="KAF7990541.1"/>
    </source>
</evidence>
<feature type="transmembrane region" description="Helical" evidence="7">
    <location>
        <begin position="259"/>
        <end position="280"/>
    </location>
</feature>
<feature type="transmembrane region" description="Helical" evidence="7">
    <location>
        <begin position="48"/>
        <end position="70"/>
    </location>
</feature>
<dbReference type="InterPro" id="IPR007271">
    <property type="entry name" value="Nuc_sug_transpt"/>
</dbReference>
<evidence type="ECO:0000256" key="7">
    <source>
        <dbReference type="SAM" id="Phobius"/>
    </source>
</evidence>
<dbReference type="PANTHER" id="PTHR13146">
    <property type="match status" value="1"/>
</dbReference>
<evidence type="ECO:0000256" key="3">
    <source>
        <dbReference type="ARBA" id="ARBA00022597"/>
    </source>
</evidence>
<dbReference type="Pfam" id="PF04142">
    <property type="entry name" value="Nuc_sug_transp"/>
    <property type="match status" value="1"/>
</dbReference>